<organism evidence="2 3">
    <name type="scientific">Prorocentrum cordatum</name>
    <dbReference type="NCBI Taxonomy" id="2364126"/>
    <lineage>
        <taxon>Eukaryota</taxon>
        <taxon>Sar</taxon>
        <taxon>Alveolata</taxon>
        <taxon>Dinophyceae</taxon>
        <taxon>Prorocentrales</taxon>
        <taxon>Prorocentraceae</taxon>
        <taxon>Prorocentrum</taxon>
    </lineage>
</organism>
<reference evidence="2" key="1">
    <citation type="submission" date="2023-10" db="EMBL/GenBank/DDBJ databases">
        <authorList>
            <person name="Chen Y."/>
            <person name="Shah S."/>
            <person name="Dougan E. K."/>
            <person name="Thang M."/>
            <person name="Chan C."/>
        </authorList>
    </citation>
    <scope>NUCLEOTIDE SEQUENCE [LARGE SCALE GENOMIC DNA]</scope>
</reference>
<dbReference type="Proteomes" id="UP001189429">
    <property type="component" value="Unassembled WGS sequence"/>
</dbReference>
<evidence type="ECO:0008006" key="4">
    <source>
        <dbReference type="Google" id="ProtNLM"/>
    </source>
</evidence>
<protein>
    <recommendedName>
        <fullName evidence="4">Reverse transcriptase domain-containing protein</fullName>
    </recommendedName>
</protein>
<name>A0ABN9RGC4_9DINO</name>
<comment type="caution">
    <text evidence="2">The sequence shown here is derived from an EMBL/GenBank/DDBJ whole genome shotgun (WGS) entry which is preliminary data.</text>
</comment>
<evidence type="ECO:0000256" key="1">
    <source>
        <dbReference type="SAM" id="MobiDB-lite"/>
    </source>
</evidence>
<feature type="non-terminal residue" evidence="2">
    <location>
        <position position="1"/>
    </location>
</feature>
<accession>A0ABN9RGC4</accession>
<evidence type="ECO:0000313" key="2">
    <source>
        <dbReference type="EMBL" id="CAK0818107.1"/>
    </source>
</evidence>
<feature type="region of interest" description="Disordered" evidence="1">
    <location>
        <begin position="17"/>
        <end position="65"/>
    </location>
</feature>
<proteinExistence type="predicted"/>
<sequence length="314" mass="33234">VLPAAAIAPGNRETLNRQLDPARRPPTLSRRLPADPDRATDRASLDKTKFPPGLGSAKKGTAAEPARVRVEHLKPLREHDESMDLLGFTAAALTEARVPAPIARALVLCKRTAFQKPDNGARDIATSDVFRRLVTRPLAQQLAVQLAAATAPFQFALTTRAGTDCAATLPRSKLDHDDHTVIVSIDGVGGEGVEQGGSLAPALFALALHGALVGASRTLEQGDFLVAFLDDVYIKTTRATARAAVDTTTGAIHLRANVYCHLGKSWADNKGGGSPGKQLLRDSNAAVHNPLGRRQLDAGLKALDGLADEPRDKS</sequence>
<gene>
    <name evidence="2" type="ORF">PCOR1329_LOCUS20478</name>
</gene>
<keyword evidence="3" id="KW-1185">Reference proteome</keyword>
<evidence type="ECO:0000313" key="3">
    <source>
        <dbReference type="Proteomes" id="UP001189429"/>
    </source>
</evidence>
<feature type="compositionally biased region" description="Basic and acidic residues" evidence="1">
    <location>
        <begin position="32"/>
        <end position="49"/>
    </location>
</feature>
<dbReference type="EMBL" id="CAUYUJ010006653">
    <property type="protein sequence ID" value="CAK0818107.1"/>
    <property type="molecule type" value="Genomic_DNA"/>
</dbReference>